<keyword evidence="3" id="KW-1185">Reference proteome</keyword>
<dbReference type="PANTHER" id="PTHR46732">
    <property type="entry name" value="ATP-DEPENDENT PROTEASE LA (LON) DOMAIN PROTEIN"/>
    <property type="match status" value="1"/>
</dbReference>
<dbReference type="Proteomes" id="UP001161247">
    <property type="component" value="Chromosome 8"/>
</dbReference>
<dbReference type="EMBL" id="OX459125">
    <property type="protein sequence ID" value="CAI9115022.1"/>
    <property type="molecule type" value="Genomic_DNA"/>
</dbReference>
<evidence type="ECO:0000313" key="2">
    <source>
        <dbReference type="EMBL" id="CAI9115022.1"/>
    </source>
</evidence>
<sequence>MMNNSLIQLHSFSLPKFPSSSSTSGFSSNYNINNRRRRCRFTRFAVSASSVPLLDLPLLPFPKEQILVPSEYKKLHLYEARYLALLEESLYKNNSLFVHFVLHPIAVNETFTEASFAARYACLVSIEKVERLDVGALVFIRGIGRVKLVEFGQEQPFLRGLVMPSKDYVLLDNSELDSKVSELKEALHNLNSLEIKLKAPEEASLQTQTSNALKWAEKTVAVDCDEAFIPSLAERISYSALQPVSGSLQSELSTLQKEKLRAMDIKDTTERIGNSLKYVKNNISIVAAKLALQSLKIQ</sequence>
<organism evidence="2 3">
    <name type="scientific">Oldenlandia corymbosa var. corymbosa</name>
    <dbReference type="NCBI Taxonomy" id="529605"/>
    <lineage>
        <taxon>Eukaryota</taxon>
        <taxon>Viridiplantae</taxon>
        <taxon>Streptophyta</taxon>
        <taxon>Embryophyta</taxon>
        <taxon>Tracheophyta</taxon>
        <taxon>Spermatophyta</taxon>
        <taxon>Magnoliopsida</taxon>
        <taxon>eudicotyledons</taxon>
        <taxon>Gunneridae</taxon>
        <taxon>Pentapetalae</taxon>
        <taxon>asterids</taxon>
        <taxon>lamiids</taxon>
        <taxon>Gentianales</taxon>
        <taxon>Rubiaceae</taxon>
        <taxon>Rubioideae</taxon>
        <taxon>Spermacoceae</taxon>
        <taxon>Hedyotis-Oldenlandia complex</taxon>
        <taxon>Oldenlandia</taxon>
    </lineage>
</organism>
<accession>A0AAV1E685</accession>
<dbReference type="PANTHER" id="PTHR46732:SF5">
    <property type="entry name" value="ATP-DEPENDENT PROTEASE LA (LON) DOMAIN PROTEIN"/>
    <property type="match status" value="1"/>
</dbReference>
<gene>
    <name evidence="2" type="ORF">OLC1_LOCUS21623</name>
</gene>
<dbReference type="SMART" id="SM00464">
    <property type="entry name" value="LON"/>
    <property type="match status" value="1"/>
</dbReference>
<proteinExistence type="predicted"/>
<evidence type="ECO:0000313" key="3">
    <source>
        <dbReference type="Proteomes" id="UP001161247"/>
    </source>
</evidence>
<dbReference type="SUPFAM" id="SSF88697">
    <property type="entry name" value="PUA domain-like"/>
    <property type="match status" value="1"/>
</dbReference>
<dbReference type="InterPro" id="IPR046336">
    <property type="entry name" value="Lon_prtase_N_sf"/>
</dbReference>
<dbReference type="Pfam" id="PF02190">
    <property type="entry name" value="LON_substr_bdg"/>
    <property type="match status" value="1"/>
</dbReference>
<dbReference type="PROSITE" id="PS51787">
    <property type="entry name" value="LON_N"/>
    <property type="match status" value="1"/>
</dbReference>
<dbReference type="InterPro" id="IPR015947">
    <property type="entry name" value="PUA-like_sf"/>
</dbReference>
<dbReference type="InterPro" id="IPR003111">
    <property type="entry name" value="Lon_prtase_N"/>
</dbReference>
<name>A0AAV1E685_OLDCO</name>
<dbReference type="Gene3D" id="2.30.130.40">
    <property type="entry name" value="LON domain-like"/>
    <property type="match status" value="1"/>
</dbReference>
<dbReference type="AlphaFoldDB" id="A0AAV1E685"/>
<protein>
    <submittedName>
        <fullName evidence="2">OLC1v1015855C1</fullName>
    </submittedName>
</protein>
<feature type="domain" description="Lon N-terminal" evidence="1">
    <location>
        <begin position="56"/>
        <end position="283"/>
    </location>
</feature>
<evidence type="ECO:0000259" key="1">
    <source>
        <dbReference type="PROSITE" id="PS51787"/>
    </source>
</evidence>
<reference evidence="2" key="1">
    <citation type="submission" date="2023-03" db="EMBL/GenBank/DDBJ databases">
        <authorList>
            <person name="Julca I."/>
        </authorList>
    </citation>
    <scope>NUCLEOTIDE SEQUENCE</scope>
</reference>